<dbReference type="InParanoid" id="A0A3Q0KI89"/>
<evidence type="ECO:0000256" key="2">
    <source>
        <dbReference type="ARBA" id="ARBA00022692"/>
    </source>
</evidence>
<keyword evidence="5" id="KW-0862">Zinc</keyword>
<feature type="domain" description="RING-type" evidence="10">
    <location>
        <begin position="212"/>
        <end position="253"/>
    </location>
</feature>
<organism evidence="11 12">
    <name type="scientific">Schistosoma mansoni</name>
    <name type="common">Blood fluke</name>
    <dbReference type="NCBI Taxonomy" id="6183"/>
    <lineage>
        <taxon>Eukaryota</taxon>
        <taxon>Metazoa</taxon>
        <taxon>Spiralia</taxon>
        <taxon>Lophotrochozoa</taxon>
        <taxon>Platyhelminthes</taxon>
        <taxon>Trematoda</taxon>
        <taxon>Digenea</taxon>
        <taxon>Strigeidida</taxon>
        <taxon>Schistosomatoidea</taxon>
        <taxon>Schistosomatidae</taxon>
        <taxon>Schistosoma</taxon>
    </lineage>
</organism>
<protein>
    <submittedName>
        <fullName evidence="12">Putative goliath E3 ubiquitin ligase</fullName>
    </submittedName>
</protein>
<dbReference type="InterPro" id="IPR013083">
    <property type="entry name" value="Znf_RING/FYVE/PHD"/>
</dbReference>
<dbReference type="GO" id="GO:0016020">
    <property type="term" value="C:membrane"/>
    <property type="evidence" value="ECO:0007669"/>
    <property type="project" value="UniProtKB-SubCell"/>
</dbReference>
<dbReference type="Gene3D" id="3.30.40.10">
    <property type="entry name" value="Zinc/RING finger domain, C3HC4 (zinc finger)"/>
    <property type="match status" value="1"/>
</dbReference>
<dbReference type="SUPFAM" id="SSF57850">
    <property type="entry name" value="RING/U-box"/>
    <property type="match status" value="1"/>
</dbReference>
<accession>A0A3Q0KI89</accession>
<dbReference type="Proteomes" id="UP000008854">
    <property type="component" value="Unassembled WGS sequence"/>
</dbReference>
<name>A0A3Q0KI89_SCHMA</name>
<evidence type="ECO:0000256" key="6">
    <source>
        <dbReference type="ARBA" id="ARBA00022989"/>
    </source>
</evidence>
<dbReference type="STRING" id="6183.A0A3Q0KI89"/>
<dbReference type="SMART" id="SM00184">
    <property type="entry name" value="RING"/>
    <property type="match status" value="1"/>
</dbReference>
<dbReference type="WBParaSite" id="Smp_079400.1">
    <property type="protein sequence ID" value="Smp_079400.1"/>
    <property type="gene ID" value="Smp_079400"/>
</dbReference>
<evidence type="ECO:0000256" key="3">
    <source>
        <dbReference type="ARBA" id="ARBA00022723"/>
    </source>
</evidence>
<evidence type="ECO:0000256" key="4">
    <source>
        <dbReference type="ARBA" id="ARBA00022771"/>
    </source>
</evidence>
<reference evidence="11" key="1">
    <citation type="journal article" date="2012" name="PLoS Negl. Trop. Dis.">
        <title>A systematically improved high quality genome and transcriptome of the human blood fluke Schistosoma mansoni.</title>
        <authorList>
            <person name="Protasio A.V."/>
            <person name="Tsai I.J."/>
            <person name="Babbage A."/>
            <person name="Nichol S."/>
            <person name="Hunt M."/>
            <person name="Aslett M.A."/>
            <person name="De Silva N."/>
            <person name="Velarde G.S."/>
            <person name="Anderson T.J."/>
            <person name="Clark R.C."/>
            <person name="Davidson C."/>
            <person name="Dillon G.P."/>
            <person name="Holroyd N.E."/>
            <person name="LoVerde P.T."/>
            <person name="Lloyd C."/>
            <person name="McQuillan J."/>
            <person name="Oliveira G."/>
            <person name="Otto T.D."/>
            <person name="Parker-Manuel S.J."/>
            <person name="Quail M.A."/>
            <person name="Wilson R.A."/>
            <person name="Zerlotini A."/>
            <person name="Dunne D.W."/>
            <person name="Berriman M."/>
        </authorList>
    </citation>
    <scope>NUCLEOTIDE SEQUENCE [LARGE SCALE GENOMIC DNA]</scope>
    <source>
        <strain evidence="11">Puerto Rican</strain>
    </source>
</reference>
<evidence type="ECO:0000256" key="7">
    <source>
        <dbReference type="ARBA" id="ARBA00023136"/>
    </source>
</evidence>
<evidence type="ECO:0000313" key="11">
    <source>
        <dbReference type="Proteomes" id="UP000008854"/>
    </source>
</evidence>
<keyword evidence="3" id="KW-0479">Metal-binding</keyword>
<dbReference type="Pfam" id="PF13639">
    <property type="entry name" value="zf-RING_2"/>
    <property type="match status" value="1"/>
</dbReference>
<keyword evidence="4 8" id="KW-0863">Zinc-finger</keyword>
<keyword evidence="2 9" id="KW-0812">Transmembrane</keyword>
<sequence>MPRLSLFTIFPSVFHSHLSTLSVVSGLLFDEQLALSQDKGLHSRVHRSAELNFSYFEGLNTTDLTNVSYELKGFYSLGDNLVSIRDRNSLATTGLPNNEHHTGVLSNQPNNTIVSHKSEGKILFEVVTAATASEEAFLNRSSVLFVAVSFILLMVISLAWLVFYYVQRFRYLHSKERVSRRLTELAKKAVARIPIKTLHSGDWEITSNCEQCAICIEPFKAMDNIRILPCRHYFHKLCIDPWLLEQRSCPMCKLDILQAYGFRAELFCSYTNLETLSNQVLSTSGPTLSIPSVCSTFSNLVTGNFSNPRTSNDVSVIESLSLITSQPQMMSNLLTVAHGSPLTYVVLTGTNGFANATDSIIIHAQSFPKTNEQSNIENPVSAPLIQNDDITLPNHSMTNSITIPLLSNLPLPPNQLASSSVWSTNLLPVCVVTSESCQPRALMVCESFLGNIFHQTCSVVTATVGSLTGHSVSMSNNNKEATTSTTQSLIGPLCSTTHDSEILSIHQMNFIYTNCPGHLTSRTNLSVEQPQATCPTNNPVNLNSSQYPMNQRNLRIINFKNIFHPDKPLNSNIPSRNDQSSVNAFRNWFTRHWCNTFYSQSNNNKRINRFSYSSPSYYTTNSTSSNSPIVHTDEFDQSKSNLINSKQQSPSTSSTKECFITAVVEDVPSETGNSSTLSESINILNSDQSTIIHSTNSASNSFSLHGTTLN</sequence>
<dbReference type="FunFam" id="3.30.40.10:FF:000009">
    <property type="entry name" value="E3 ubiquitin-protein ligase RNF130"/>
    <property type="match status" value="1"/>
</dbReference>
<dbReference type="PROSITE" id="PS50089">
    <property type="entry name" value="ZF_RING_2"/>
    <property type="match status" value="1"/>
</dbReference>
<evidence type="ECO:0000259" key="10">
    <source>
        <dbReference type="PROSITE" id="PS50089"/>
    </source>
</evidence>
<evidence type="ECO:0000313" key="12">
    <source>
        <dbReference type="WBParaSite" id="Smp_079400.1"/>
    </source>
</evidence>
<dbReference type="PANTHER" id="PTHR46539">
    <property type="entry name" value="E3 UBIQUITIN-PROTEIN LIGASE ATL42"/>
    <property type="match status" value="1"/>
</dbReference>
<keyword evidence="7 9" id="KW-0472">Membrane</keyword>
<evidence type="ECO:0000256" key="8">
    <source>
        <dbReference type="PROSITE-ProRule" id="PRU00175"/>
    </source>
</evidence>
<feature type="transmembrane region" description="Helical" evidence="9">
    <location>
        <begin position="143"/>
        <end position="166"/>
    </location>
</feature>
<evidence type="ECO:0000256" key="9">
    <source>
        <dbReference type="SAM" id="Phobius"/>
    </source>
</evidence>
<evidence type="ECO:0000256" key="1">
    <source>
        <dbReference type="ARBA" id="ARBA00004370"/>
    </source>
</evidence>
<dbReference type="InterPro" id="IPR001841">
    <property type="entry name" value="Znf_RING"/>
</dbReference>
<dbReference type="PANTHER" id="PTHR46539:SF23">
    <property type="entry name" value="RING-TYPE DOMAIN-CONTAINING PROTEIN"/>
    <property type="match status" value="1"/>
</dbReference>
<proteinExistence type="predicted"/>
<dbReference type="AlphaFoldDB" id="A0A3Q0KI89"/>
<comment type="subcellular location">
    <subcellularLocation>
        <location evidence="1">Membrane</location>
    </subcellularLocation>
</comment>
<evidence type="ECO:0000256" key="5">
    <source>
        <dbReference type="ARBA" id="ARBA00022833"/>
    </source>
</evidence>
<reference evidence="12" key="2">
    <citation type="submission" date="2018-12" db="UniProtKB">
        <authorList>
            <consortium name="WormBaseParasite"/>
        </authorList>
    </citation>
    <scope>IDENTIFICATION</scope>
    <source>
        <strain evidence="12">Puerto Rican</strain>
    </source>
</reference>
<dbReference type="GO" id="GO:0008270">
    <property type="term" value="F:zinc ion binding"/>
    <property type="evidence" value="ECO:0007669"/>
    <property type="project" value="UniProtKB-KW"/>
</dbReference>
<keyword evidence="11" id="KW-1185">Reference proteome</keyword>
<keyword evidence="6 9" id="KW-1133">Transmembrane helix</keyword>